<comment type="pathway">
    <text evidence="1 6">Cell wall biogenesis; peptidoglycan biosynthesis.</text>
</comment>
<keyword evidence="2" id="KW-0808">Transferase</keyword>
<reference evidence="8 9" key="1">
    <citation type="journal article" date="2015" name="Nature">
        <title>rRNA introns, odd ribosomes, and small enigmatic genomes across a large radiation of phyla.</title>
        <authorList>
            <person name="Brown C.T."/>
            <person name="Hug L.A."/>
            <person name="Thomas B.C."/>
            <person name="Sharon I."/>
            <person name="Castelle C.J."/>
            <person name="Singh A."/>
            <person name="Wilkins M.J."/>
            <person name="Williams K.H."/>
            <person name="Banfield J.F."/>
        </authorList>
    </citation>
    <scope>NUCLEOTIDE SEQUENCE [LARGE SCALE GENOMIC DNA]</scope>
</reference>
<dbReference type="SUPFAM" id="SSF141523">
    <property type="entry name" value="L,D-transpeptidase catalytic domain-like"/>
    <property type="match status" value="1"/>
</dbReference>
<evidence type="ECO:0000313" key="9">
    <source>
        <dbReference type="Proteomes" id="UP000034881"/>
    </source>
</evidence>
<name>A0A0G0QWM6_9BACT</name>
<dbReference type="InterPro" id="IPR005490">
    <property type="entry name" value="LD_TPept_cat_dom"/>
</dbReference>
<evidence type="ECO:0000313" key="8">
    <source>
        <dbReference type="EMBL" id="KKR41771.1"/>
    </source>
</evidence>
<evidence type="ECO:0000256" key="1">
    <source>
        <dbReference type="ARBA" id="ARBA00004752"/>
    </source>
</evidence>
<evidence type="ECO:0000256" key="3">
    <source>
        <dbReference type="ARBA" id="ARBA00022960"/>
    </source>
</evidence>
<feature type="active site" description="Nucleophile" evidence="6">
    <location>
        <position position="122"/>
    </location>
</feature>
<dbReference type="GO" id="GO:0008360">
    <property type="term" value="P:regulation of cell shape"/>
    <property type="evidence" value="ECO:0007669"/>
    <property type="project" value="UniProtKB-UniRule"/>
</dbReference>
<keyword evidence="3 6" id="KW-0133">Cell shape</keyword>
<feature type="domain" description="L,D-TPase catalytic" evidence="7">
    <location>
        <begin position="27"/>
        <end position="146"/>
    </location>
</feature>
<comment type="caution">
    <text evidence="8">The sequence shown here is derived from an EMBL/GenBank/DDBJ whole genome shotgun (WGS) entry which is preliminary data.</text>
</comment>
<keyword evidence="4 6" id="KW-0573">Peptidoglycan synthesis</keyword>
<dbReference type="PANTHER" id="PTHR30582">
    <property type="entry name" value="L,D-TRANSPEPTIDASE"/>
    <property type="match status" value="1"/>
</dbReference>
<dbReference type="Pfam" id="PF03734">
    <property type="entry name" value="YkuD"/>
    <property type="match status" value="1"/>
</dbReference>
<gene>
    <name evidence="8" type="ORF">UT77_C0006G0003</name>
</gene>
<dbReference type="UniPathway" id="UPA00219"/>
<dbReference type="InterPro" id="IPR050979">
    <property type="entry name" value="LD-transpeptidase"/>
</dbReference>
<dbReference type="InterPro" id="IPR038063">
    <property type="entry name" value="Transpep_catalytic_dom"/>
</dbReference>
<dbReference type="GO" id="GO:0018104">
    <property type="term" value="P:peptidoglycan-protein cross-linking"/>
    <property type="evidence" value="ECO:0007669"/>
    <property type="project" value="TreeGrafter"/>
</dbReference>
<dbReference type="AlphaFoldDB" id="A0A0G0QWM6"/>
<organism evidence="8 9">
    <name type="scientific">Candidatus Daviesbacteria bacterium GW2011_GWC2_40_12</name>
    <dbReference type="NCBI Taxonomy" id="1618431"/>
    <lineage>
        <taxon>Bacteria</taxon>
        <taxon>Candidatus Daviesiibacteriota</taxon>
    </lineage>
</organism>
<sequence>MLKVLLLFPILIFFSLFPGKILAQEPKRVEVDLTNQRLYAFEGQNRVFDFIISSGKPWWPTPVGEFKPWAKLRWERMRGGSVQYGTYYDLANVPFTVYFYKGYALHGTYWHNNFGVPMSHGCVNLKTDDAGLLYNWIDFETPIKIYGQTPAVTS</sequence>
<keyword evidence="5 6" id="KW-0961">Cell wall biogenesis/degradation</keyword>
<proteinExistence type="predicted"/>
<dbReference type="GO" id="GO:0071555">
    <property type="term" value="P:cell wall organization"/>
    <property type="evidence" value="ECO:0007669"/>
    <property type="project" value="UniProtKB-UniRule"/>
</dbReference>
<evidence type="ECO:0000256" key="2">
    <source>
        <dbReference type="ARBA" id="ARBA00022679"/>
    </source>
</evidence>
<evidence type="ECO:0000256" key="4">
    <source>
        <dbReference type="ARBA" id="ARBA00022984"/>
    </source>
</evidence>
<feature type="active site" description="Proton donor/acceptor" evidence="6">
    <location>
        <position position="106"/>
    </location>
</feature>
<dbReference type="Proteomes" id="UP000034881">
    <property type="component" value="Unassembled WGS sequence"/>
</dbReference>
<dbReference type="Gene3D" id="2.40.440.10">
    <property type="entry name" value="L,D-transpeptidase catalytic domain-like"/>
    <property type="match status" value="1"/>
</dbReference>
<accession>A0A0G0QWM6</accession>
<dbReference type="CDD" id="cd16913">
    <property type="entry name" value="YkuD_like"/>
    <property type="match status" value="1"/>
</dbReference>
<evidence type="ECO:0000256" key="5">
    <source>
        <dbReference type="ARBA" id="ARBA00023316"/>
    </source>
</evidence>
<dbReference type="GO" id="GO:0071972">
    <property type="term" value="F:peptidoglycan L,D-transpeptidase activity"/>
    <property type="evidence" value="ECO:0007669"/>
    <property type="project" value="TreeGrafter"/>
</dbReference>
<evidence type="ECO:0000259" key="7">
    <source>
        <dbReference type="PROSITE" id="PS52029"/>
    </source>
</evidence>
<evidence type="ECO:0000256" key="6">
    <source>
        <dbReference type="PROSITE-ProRule" id="PRU01373"/>
    </source>
</evidence>
<protein>
    <submittedName>
        <fullName evidence="8">ErfK/YbiS/YcfS/YnhG family protein</fullName>
    </submittedName>
</protein>
<dbReference type="GO" id="GO:0016740">
    <property type="term" value="F:transferase activity"/>
    <property type="evidence" value="ECO:0007669"/>
    <property type="project" value="UniProtKB-KW"/>
</dbReference>
<dbReference type="GO" id="GO:0005576">
    <property type="term" value="C:extracellular region"/>
    <property type="evidence" value="ECO:0007669"/>
    <property type="project" value="TreeGrafter"/>
</dbReference>
<dbReference type="EMBL" id="LBYB01000006">
    <property type="protein sequence ID" value="KKR41771.1"/>
    <property type="molecule type" value="Genomic_DNA"/>
</dbReference>
<dbReference type="PROSITE" id="PS52029">
    <property type="entry name" value="LD_TPASE"/>
    <property type="match status" value="1"/>
</dbReference>
<dbReference type="PANTHER" id="PTHR30582:SF2">
    <property type="entry name" value="L,D-TRANSPEPTIDASE YCIB-RELATED"/>
    <property type="match status" value="1"/>
</dbReference>